<evidence type="ECO:0000313" key="3">
    <source>
        <dbReference type="Proteomes" id="UP000789595"/>
    </source>
</evidence>
<dbReference type="AlphaFoldDB" id="A0A8J2S6D1"/>
<gene>
    <name evidence="2" type="ORF">PECAL_1P18980</name>
</gene>
<reference evidence="2" key="1">
    <citation type="submission" date="2021-11" db="EMBL/GenBank/DDBJ databases">
        <authorList>
            <consortium name="Genoscope - CEA"/>
            <person name="William W."/>
        </authorList>
    </citation>
    <scope>NUCLEOTIDE SEQUENCE</scope>
</reference>
<organism evidence="2 3">
    <name type="scientific">Pelagomonas calceolata</name>
    <dbReference type="NCBI Taxonomy" id="35677"/>
    <lineage>
        <taxon>Eukaryota</taxon>
        <taxon>Sar</taxon>
        <taxon>Stramenopiles</taxon>
        <taxon>Ochrophyta</taxon>
        <taxon>Pelagophyceae</taxon>
        <taxon>Pelagomonadales</taxon>
        <taxon>Pelagomonadaceae</taxon>
        <taxon>Pelagomonas</taxon>
    </lineage>
</organism>
<dbReference type="PANTHER" id="PTHR43506:SF1">
    <property type="entry name" value="BPL_LPL CATALYTIC DOMAIN-CONTAINING PROTEIN"/>
    <property type="match status" value="1"/>
</dbReference>
<name>A0A8J2S6D1_9STRA</name>
<dbReference type="Gene3D" id="3.30.930.10">
    <property type="entry name" value="Bira Bifunctional Protein, Domain 2"/>
    <property type="match status" value="1"/>
</dbReference>
<protein>
    <recommendedName>
        <fullName evidence="1">BPL/LPL catalytic domain-containing protein</fullName>
    </recommendedName>
</protein>
<keyword evidence="3" id="KW-1185">Reference proteome</keyword>
<dbReference type="InterPro" id="IPR045864">
    <property type="entry name" value="aa-tRNA-synth_II/BPL/LPL"/>
</dbReference>
<accession>A0A8J2S6D1</accession>
<dbReference type="Pfam" id="PF21948">
    <property type="entry name" value="LplA-B_cat"/>
    <property type="match status" value="1"/>
</dbReference>
<dbReference type="PANTHER" id="PTHR43506">
    <property type="entry name" value="BIOTIN/LIPOATE A/B PROTEIN LIGASE FAMILY"/>
    <property type="match status" value="1"/>
</dbReference>
<feature type="domain" description="BPL/LPL catalytic" evidence="1">
    <location>
        <begin position="30"/>
        <end position="222"/>
    </location>
</feature>
<dbReference type="Proteomes" id="UP000789595">
    <property type="component" value="Unassembled WGS sequence"/>
</dbReference>
<dbReference type="OrthoDB" id="201621at2759"/>
<dbReference type="InterPro" id="IPR053264">
    <property type="entry name" value="Lipoate-ligase_2_inactive"/>
</dbReference>
<sequence length="254" mass="28078">MARAALRLVELPRWPIKRMLRLEEALVRHEPGNWCLITALPPQQPTVVVGLGGKPERLLDAGELQKRPVPVIRRFTGGGTVVVNGGVVVTSLIVDKGCEACAPFPRDIMKWTEGIYRDAFSQMIDSTQFALRDHDYVFQDRKVGGNAQSIVKDKWIHHTSFLWDFDEADMRYLTLPEKRPEYRGDRSHDDFLAKLGALSGVDAGEGALKLASGLFDSLGAAFDVERGSLSELEAVEARHSSGGWRPVDFPPSGG</sequence>
<evidence type="ECO:0000259" key="1">
    <source>
        <dbReference type="PROSITE" id="PS51733"/>
    </source>
</evidence>
<dbReference type="EMBL" id="CAKKNE010000001">
    <property type="protein sequence ID" value="CAH0365458.1"/>
    <property type="molecule type" value="Genomic_DNA"/>
</dbReference>
<dbReference type="SUPFAM" id="SSF55681">
    <property type="entry name" value="Class II aaRS and biotin synthetases"/>
    <property type="match status" value="1"/>
</dbReference>
<comment type="caution">
    <text evidence="2">The sequence shown here is derived from an EMBL/GenBank/DDBJ whole genome shotgun (WGS) entry which is preliminary data.</text>
</comment>
<dbReference type="PROSITE" id="PS51733">
    <property type="entry name" value="BPL_LPL_CATALYTIC"/>
    <property type="match status" value="1"/>
</dbReference>
<evidence type="ECO:0000313" key="2">
    <source>
        <dbReference type="EMBL" id="CAH0365458.1"/>
    </source>
</evidence>
<proteinExistence type="predicted"/>
<dbReference type="InterPro" id="IPR004143">
    <property type="entry name" value="BPL_LPL_catalytic"/>
</dbReference>